<sequence>MSRPKYKVFIYDDDGKYLGDFPSMTEFAHTYNLSKNCLVNSDKNYHLFDDGRIAVLERMGRDKVRQLKSYISSPYVGKNKSIALGHLKDKLNPIKLYDLDGDLIATFENSFVMSKLTSLPTNYKNGTLTRDGLKIVIEDERD</sequence>
<proteinExistence type="predicted"/>
<keyword evidence="3" id="KW-1185">Reference proteome</keyword>
<dbReference type="Proteomes" id="UP000014725">
    <property type="component" value="Segment"/>
</dbReference>
<dbReference type="InterPro" id="IPR010896">
    <property type="entry name" value="NUMOD1"/>
</dbReference>
<accession>S0A0P2</accession>
<gene>
    <name evidence="2" type="ORF">Phi14:2_gp063</name>
</gene>
<reference evidence="2 3" key="1">
    <citation type="journal article" date="2013" name="Proc. Natl. Acad. Sci. U.S.A.">
        <title>Twelve previously unknown phage genera are ubiquitous in global oceans.</title>
        <authorList>
            <person name="Holmfeldt K."/>
            <person name="Solonenko N."/>
            <person name="Shah M."/>
            <person name="Corrier K."/>
            <person name="Riemann L."/>
            <person name="Verberkmoes N.C."/>
            <person name="Sullivan M.B."/>
        </authorList>
    </citation>
    <scope>NUCLEOTIDE SEQUENCE [LARGE SCALE GENOMIC DNA]</scope>
    <source>
        <strain evidence="2">Phi14:2</strain>
    </source>
</reference>
<dbReference type="GeneID" id="16797481"/>
<dbReference type="EMBL" id="KC821624">
    <property type="protein sequence ID" value="AGO48941.1"/>
    <property type="molecule type" value="Genomic_DNA"/>
</dbReference>
<evidence type="ECO:0000313" key="3">
    <source>
        <dbReference type="Proteomes" id="UP000014725"/>
    </source>
</evidence>
<protein>
    <recommendedName>
        <fullName evidence="1">Nuclease-associated modular DNA-binding 1 domain-containing protein</fullName>
    </recommendedName>
</protein>
<evidence type="ECO:0000259" key="1">
    <source>
        <dbReference type="Pfam" id="PF07453"/>
    </source>
</evidence>
<organism evidence="2 3">
    <name type="scientific">Cellulophaga phage phi14:2</name>
    <dbReference type="NCBI Taxonomy" id="1327990"/>
    <lineage>
        <taxon>Viruses</taxon>
        <taxon>Duplodnaviria</taxon>
        <taxon>Heunggongvirae</taxon>
        <taxon>Uroviricota</taxon>
        <taxon>Caudoviricetes</taxon>
        <taxon>Crassvirales</taxon>
        <taxon>Steigviridae</taxon>
        <taxon>Asinivirinae</taxon>
        <taxon>Akihdevirus</taxon>
        <taxon>Akihdevirus balticus</taxon>
    </lineage>
</organism>
<dbReference type="KEGG" id="vg:16797481"/>
<dbReference type="Pfam" id="PF07453">
    <property type="entry name" value="NUMOD1"/>
    <property type="match status" value="1"/>
</dbReference>
<feature type="domain" description="Nuclease-associated modular DNA-binding 1" evidence="1">
    <location>
        <begin position="6"/>
        <end position="29"/>
    </location>
</feature>
<name>S0A0P2_9CAUD</name>
<evidence type="ECO:0000313" key="2">
    <source>
        <dbReference type="EMBL" id="AGO48941.1"/>
    </source>
</evidence>
<reference evidence="3" key="2">
    <citation type="submission" date="2013-03" db="EMBL/GenBank/DDBJ databases">
        <title>The Cellulophaga phages: a novel, diverse, and globally ubiquitous model system.</title>
        <authorList>
            <person name="Holmfeldt K."/>
            <person name="Solonenko N."/>
            <person name="Shah M."/>
            <person name="Corrier K."/>
            <person name="Riemann L."/>
            <person name="VerBerkmoes N.C."/>
            <person name="Sullivan M.B."/>
        </authorList>
    </citation>
    <scope>NUCLEOTIDE SEQUENCE [LARGE SCALE GENOMIC DNA]</scope>
</reference>